<name>M3B3P0_SPHMS</name>
<gene>
    <name evidence="1" type="ORF">SEPMUDRAFT_115653</name>
</gene>
<dbReference type="Proteomes" id="UP000016931">
    <property type="component" value="Unassembled WGS sequence"/>
</dbReference>
<dbReference type="RefSeq" id="XP_016762498.1">
    <property type="nucleotide sequence ID" value="XM_016901187.1"/>
</dbReference>
<dbReference type="EMBL" id="KB456262">
    <property type="protein sequence ID" value="EMF14377.1"/>
    <property type="molecule type" value="Genomic_DNA"/>
</dbReference>
<dbReference type="HOGENOM" id="CLU_2198644_0_0_1"/>
<proteinExistence type="predicted"/>
<dbReference type="AlphaFoldDB" id="M3B3P0"/>
<evidence type="ECO:0000313" key="1">
    <source>
        <dbReference type="EMBL" id="EMF14377.1"/>
    </source>
</evidence>
<dbReference type="GeneID" id="27898324"/>
<keyword evidence="2" id="KW-1185">Reference proteome</keyword>
<reference evidence="1 2" key="1">
    <citation type="journal article" date="2012" name="PLoS Pathog.">
        <title>Diverse lifestyles and strategies of plant pathogenesis encoded in the genomes of eighteen Dothideomycetes fungi.</title>
        <authorList>
            <person name="Ohm R.A."/>
            <person name="Feau N."/>
            <person name="Henrissat B."/>
            <person name="Schoch C.L."/>
            <person name="Horwitz B.A."/>
            <person name="Barry K.W."/>
            <person name="Condon B.J."/>
            <person name="Copeland A.C."/>
            <person name="Dhillon B."/>
            <person name="Glaser F."/>
            <person name="Hesse C.N."/>
            <person name="Kosti I."/>
            <person name="LaButti K."/>
            <person name="Lindquist E.A."/>
            <person name="Lucas S."/>
            <person name="Salamov A.A."/>
            <person name="Bradshaw R.E."/>
            <person name="Ciuffetti L."/>
            <person name="Hamelin R.C."/>
            <person name="Kema G.H.J."/>
            <person name="Lawrence C."/>
            <person name="Scott J.A."/>
            <person name="Spatafora J.W."/>
            <person name="Turgeon B.G."/>
            <person name="de Wit P.J.G.M."/>
            <person name="Zhong S."/>
            <person name="Goodwin S.B."/>
            <person name="Grigoriev I.V."/>
        </authorList>
    </citation>
    <scope>NUCLEOTIDE SEQUENCE [LARGE SCALE GENOMIC DNA]</scope>
    <source>
        <strain evidence="1 2">SO2202</strain>
    </source>
</reference>
<evidence type="ECO:0000313" key="2">
    <source>
        <dbReference type="Proteomes" id="UP000016931"/>
    </source>
</evidence>
<organism evidence="1 2">
    <name type="scientific">Sphaerulina musiva (strain SO2202)</name>
    <name type="common">Poplar stem canker fungus</name>
    <name type="synonym">Septoria musiva</name>
    <dbReference type="NCBI Taxonomy" id="692275"/>
    <lineage>
        <taxon>Eukaryota</taxon>
        <taxon>Fungi</taxon>
        <taxon>Dikarya</taxon>
        <taxon>Ascomycota</taxon>
        <taxon>Pezizomycotina</taxon>
        <taxon>Dothideomycetes</taxon>
        <taxon>Dothideomycetidae</taxon>
        <taxon>Mycosphaerellales</taxon>
        <taxon>Mycosphaerellaceae</taxon>
        <taxon>Sphaerulina</taxon>
    </lineage>
</organism>
<accession>M3B3P0</accession>
<sequence>MSSHILTACASHDLHCLLSPSRSTPPMRASGKHASLRHGAQMFILVADQLQLLTGLVEQEKIRQRTWSHRCEWPRRACSSAMLGDIGPNAESRVSVNDEAYSKKIEKN</sequence>
<protein>
    <submittedName>
        <fullName evidence="1">Uncharacterized protein</fullName>
    </submittedName>
</protein>